<reference evidence="4" key="1">
    <citation type="submission" date="2024-04" db="EMBL/GenBank/DDBJ databases">
        <authorList>
            <person name="Shaw F."/>
            <person name="Minotto A."/>
        </authorList>
    </citation>
    <scope>NUCLEOTIDE SEQUENCE [LARGE SCALE GENOMIC DNA]</scope>
</reference>
<gene>
    <name evidence="3" type="ORF">GFSPODELE1_LOCUS5650</name>
</gene>
<accession>A0ABP1DFE5</accession>
<sequence>MTSHLPPLQLGATTRPYAGPPYSGALPDVDDSYYGHVQYTAYYAGQYSPDDVSSHSPASYGSVEGVEYPTGARAVTSGIEHQPYSDQVYDVEAARSPVSPDSWYQADPSYHYPSQAEGLWTQQSSRGDAQATLGTQYYAGQPYSQDHIPTENLSTQFSPMSDAPSGDVNSYAQRQDVHDYQYQYQHQSPLNYHYEGPYSLPTPPTSSEHVPSSTPEIAQPYRTTPESVEVQQHAFVEHRRSRPGDQQLLLAQRQLGRSQSATYHEGPQVPSPRDSLASSQDNFSSPASQGYSHLPSGSAPSSVQYFPRRQQPRSPSPMAHLPYPEDIQREAELEGAYPSRSASRSHEWSTYPQSLIGHASQVDPSCSQQAIQSSHASRSVDHNQHALAFSTPSYPPSLAYSGSTRQPNPRIPVVEHPARRATAPTPSRSPPPVEDTPKKPLTLACLFCRKRKIACGSPPPGHKDRTCNQCARRSLTCVYPVTSRRGMRPRGGTEGESPEAQFHMHVPVDVVSQ</sequence>
<proteinExistence type="predicted"/>
<dbReference type="Gene3D" id="4.10.240.10">
    <property type="entry name" value="Zn(2)-C6 fungal-type DNA-binding domain"/>
    <property type="match status" value="1"/>
</dbReference>
<protein>
    <recommendedName>
        <fullName evidence="2">Zn(2)-C6 fungal-type domain-containing protein</fullName>
    </recommendedName>
</protein>
<feature type="region of interest" description="Disordered" evidence="1">
    <location>
        <begin position="191"/>
        <end position="230"/>
    </location>
</feature>
<feature type="domain" description="Zn(2)-C6 fungal-type" evidence="2">
    <location>
        <begin position="444"/>
        <end position="479"/>
    </location>
</feature>
<dbReference type="Pfam" id="PF00172">
    <property type="entry name" value="Zn_clus"/>
    <property type="match status" value="1"/>
</dbReference>
<feature type="compositionally biased region" description="Low complexity" evidence="1">
    <location>
        <begin position="307"/>
        <end position="317"/>
    </location>
</feature>
<organism evidence="3 4">
    <name type="scientific">Somion occarium</name>
    <dbReference type="NCBI Taxonomy" id="3059160"/>
    <lineage>
        <taxon>Eukaryota</taxon>
        <taxon>Fungi</taxon>
        <taxon>Dikarya</taxon>
        <taxon>Basidiomycota</taxon>
        <taxon>Agaricomycotina</taxon>
        <taxon>Agaricomycetes</taxon>
        <taxon>Polyporales</taxon>
        <taxon>Cerrenaceae</taxon>
        <taxon>Somion</taxon>
    </lineage>
</organism>
<dbReference type="SMART" id="SM00066">
    <property type="entry name" value="GAL4"/>
    <property type="match status" value="1"/>
</dbReference>
<feature type="region of interest" description="Disordered" evidence="1">
    <location>
        <begin position="359"/>
        <end position="437"/>
    </location>
</feature>
<feature type="compositionally biased region" description="Polar residues" evidence="1">
    <location>
        <begin position="362"/>
        <end position="377"/>
    </location>
</feature>
<evidence type="ECO:0000313" key="4">
    <source>
        <dbReference type="Proteomes" id="UP001497453"/>
    </source>
</evidence>
<feature type="compositionally biased region" description="Polar residues" evidence="1">
    <location>
        <begin position="205"/>
        <end position="230"/>
    </location>
</feature>
<evidence type="ECO:0000259" key="2">
    <source>
        <dbReference type="PROSITE" id="PS50048"/>
    </source>
</evidence>
<feature type="region of interest" description="Disordered" evidence="1">
    <location>
        <begin position="148"/>
        <end position="169"/>
    </location>
</feature>
<dbReference type="PROSITE" id="PS00463">
    <property type="entry name" value="ZN2_CY6_FUNGAL_1"/>
    <property type="match status" value="1"/>
</dbReference>
<name>A0ABP1DFE5_9APHY</name>
<dbReference type="Proteomes" id="UP001497453">
    <property type="component" value="Chromosome 4"/>
</dbReference>
<dbReference type="CDD" id="cd00067">
    <property type="entry name" value="GAL4"/>
    <property type="match status" value="1"/>
</dbReference>
<dbReference type="PROSITE" id="PS50048">
    <property type="entry name" value="ZN2_CY6_FUNGAL_2"/>
    <property type="match status" value="1"/>
</dbReference>
<evidence type="ECO:0000256" key="1">
    <source>
        <dbReference type="SAM" id="MobiDB-lite"/>
    </source>
</evidence>
<feature type="region of interest" description="Disordered" evidence="1">
    <location>
        <begin position="256"/>
        <end position="322"/>
    </location>
</feature>
<dbReference type="EMBL" id="OZ037947">
    <property type="protein sequence ID" value="CAL1705934.1"/>
    <property type="molecule type" value="Genomic_DNA"/>
</dbReference>
<keyword evidence="4" id="KW-1185">Reference proteome</keyword>
<evidence type="ECO:0000313" key="3">
    <source>
        <dbReference type="EMBL" id="CAL1705934.1"/>
    </source>
</evidence>
<dbReference type="SUPFAM" id="SSF57701">
    <property type="entry name" value="Zn2/Cys6 DNA-binding domain"/>
    <property type="match status" value="1"/>
</dbReference>
<feature type="compositionally biased region" description="Polar residues" evidence="1">
    <location>
        <begin position="276"/>
        <end position="291"/>
    </location>
</feature>
<dbReference type="InterPro" id="IPR001138">
    <property type="entry name" value="Zn2Cys6_DnaBD"/>
</dbReference>
<dbReference type="InterPro" id="IPR036864">
    <property type="entry name" value="Zn2-C6_fun-type_DNA-bd_sf"/>
</dbReference>
<feature type="region of interest" description="Disordered" evidence="1">
    <location>
        <begin position="1"/>
        <end position="23"/>
    </location>
</feature>